<evidence type="ECO:0000256" key="3">
    <source>
        <dbReference type="ARBA" id="ARBA00012756"/>
    </source>
</evidence>
<feature type="domain" description="Glycoside hydrolase family 42 N-terminal" evidence="9">
    <location>
        <begin position="23"/>
        <end position="395"/>
    </location>
</feature>
<dbReference type="Pfam" id="PF02449">
    <property type="entry name" value="Glyco_hydro_42"/>
    <property type="match status" value="1"/>
</dbReference>
<dbReference type="Pfam" id="PF08532">
    <property type="entry name" value="Glyco_hydro_42M"/>
    <property type="match status" value="1"/>
</dbReference>
<keyword evidence="4 6" id="KW-0378">Hydrolase</keyword>
<evidence type="ECO:0000256" key="6">
    <source>
        <dbReference type="PIRNR" id="PIRNR001084"/>
    </source>
</evidence>
<feature type="domain" description="Beta-galactosidase trimerisation" evidence="10">
    <location>
        <begin position="410"/>
        <end position="615"/>
    </location>
</feature>
<dbReference type="SUPFAM" id="SSF51445">
    <property type="entry name" value="(Trans)glycosidases"/>
    <property type="match status" value="1"/>
</dbReference>
<evidence type="ECO:0000313" key="11">
    <source>
        <dbReference type="EMBL" id="RYM93663.1"/>
    </source>
</evidence>
<feature type="active site" description="Nucleophile" evidence="7">
    <location>
        <position position="318"/>
    </location>
</feature>
<dbReference type="AlphaFoldDB" id="A0A8B3RHD7"/>
<dbReference type="InterPro" id="IPR017853">
    <property type="entry name" value="GH"/>
</dbReference>
<dbReference type="InterPro" id="IPR029062">
    <property type="entry name" value="Class_I_gatase-like"/>
</dbReference>
<dbReference type="GO" id="GO:0004565">
    <property type="term" value="F:beta-galactosidase activity"/>
    <property type="evidence" value="ECO:0007669"/>
    <property type="project" value="UniProtKB-EC"/>
</dbReference>
<reference evidence="11 12" key="1">
    <citation type="journal article" date="2019" name="Appl. Environ. Microbiol.">
        <title>Dissecting the evolutionary development of the Bifidobacterium animalis species through comparative genomics analyses.</title>
        <authorList>
            <person name="Lugli G.A."/>
            <person name="Mancino W."/>
            <person name="Milani C."/>
            <person name="Duranti S."/>
            <person name="Mancabelli L."/>
            <person name="Napoli S."/>
            <person name="Mangifesta M."/>
            <person name="Viappiani A."/>
            <person name="Anzalone R."/>
            <person name="Longhi G."/>
            <person name="van Sinderen D."/>
            <person name="Ventura M."/>
            <person name="Turroni F."/>
        </authorList>
    </citation>
    <scope>NUCLEOTIDE SEQUENCE [LARGE SCALE GENOMIC DNA]</scope>
    <source>
        <strain evidence="11 12">2011B</strain>
    </source>
</reference>
<dbReference type="EC" id="3.2.1.23" evidence="3 6"/>
<dbReference type="CDD" id="cd03143">
    <property type="entry name" value="A4_beta-galactosidase_middle_domain"/>
    <property type="match status" value="1"/>
</dbReference>
<dbReference type="GO" id="GO:0009341">
    <property type="term" value="C:beta-galactosidase complex"/>
    <property type="evidence" value="ECO:0007669"/>
    <property type="project" value="InterPro"/>
</dbReference>
<evidence type="ECO:0000256" key="2">
    <source>
        <dbReference type="ARBA" id="ARBA00005940"/>
    </source>
</evidence>
<comment type="catalytic activity">
    <reaction evidence="1 6">
        <text>Hydrolysis of terminal non-reducing beta-D-galactose residues in beta-D-galactosides.</text>
        <dbReference type="EC" id="3.2.1.23"/>
    </reaction>
</comment>
<dbReference type="Gene3D" id="3.20.20.80">
    <property type="entry name" value="Glycosidases"/>
    <property type="match status" value="1"/>
</dbReference>
<comment type="similarity">
    <text evidence="2 6">Belongs to the glycosyl hydrolase 42 family.</text>
</comment>
<dbReference type="PIRSF" id="PIRSF001084">
    <property type="entry name" value="B-galactosidase"/>
    <property type="match status" value="1"/>
</dbReference>
<dbReference type="Proteomes" id="UP000293613">
    <property type="component" value="Unassembled WGS sequence"/>
</dbReference>
<feature type="binding site" evidence="8">
    <location>
        <position position="326"/>
    </location>
    <ligand>
        <name>substrate</name>
    </ligand>
</feature>
<dbReference type="PANTHER" id="PTHR36447">
    <property type="entry name" value="BETA-GALACTOSIDASE GANA"/>
    <property type="match status" value="1"/>
</dbReference>
<dbReference type="Gene3D" id="3.40.50.880">
    <property type="match status" value="1"/>
</dbReference>
<gene>
    <name evidence="11" type="ORF">PG2011B_1398</name>
</gene>
<sequence>MSCEFKWPRLLGGSGTGIAYGGDYNPDQWPESIWAEDIRLMRKANVNVVALGIFSWDRIQPAEHEWDFGWLDRIIGMLGDAGISVDLASATASAPLWLYEQYPQVLPRDKFGHAINAGSRQSWSASSPVFREHALELCNRLASRYGDNPTVTAWHVGNEYGWNNRHDYSDDALEAFRAWCERKYGSVDRLNEAWCSAFWSQEVHSFREVLLPRHMGADSMVNPAQQLDFERFSNDALLDFYRAERDEIARICPGKPITTNFMVSTDQCAMDYSQWAKAVDFVSNDHYFHEGESHLDELLCSDSLVWSLARGNPWYLMEHSTSNVQWKPVNARKCNGELMRDALAHVAMGADAINFFQWRQSRGGAEAFHSAMLPHAGADTKVFRQVCETGQVLKDLSERGVAGTTVAPSRVAILFDAQSQWSTEIPTLPTTKLDHWHDVRDWYRAFLDAGMRADVVPLAYEWEQYDLLVLPTIFMLSDGAVHRIEHYVDNGGSIVVGYATGIVNDSFQVGLGGYPGAGNGLLRRMLGVSGEEFNIVGVPGADDVVELTDGGVSNLWQTCLTRIADDAQVLASYTGAGALTWELEGMAAIVSHDYGAGHTWYVGCDLRRQDITHLICEQLVPCLGIEVGNPGIVTIDRTDGTHVFRCRLNRSGNDVSLRLNPGVVPEGMLLIRGDCEGERVTLHSNGILIEQIHTDV</sequence>
<feature type="binding site" evidence="8">
    <location>
        <position position="120"/>
    </location>
    <ligand>
        <name>substrate</name>
    </ligand>
</feature>
<comment type="caution">
    <text evidence="11">The sequence shown here is derived from an EMBL/GenBank/DDBJ whole genome shotgun (WGS) entry which is preliminary data.</text>
</comment>
<dbReference type="EMBL" id="RSCO01000031">
    <property type="protein sequence ID" value="RYM93663.1"/>
    <property type="molecule type" value="Genomic_DNA"/>
</dbReference>
<name>A0A8B3RHD7_BIFAN</name>
<accession>A0A8B3RHD7</accession>
<keyword evidence="5 6" id="KW-0326">Glycosidase</keyword>
<evidence type="ECO:0000256" key="7">
    <source>
        <dbReference type="PIRSR" id="PIRSR001084-1"/>
    </source>
</evidence>
<dbReference type="GO" id="GO:0005975">
    <property type="term" value="P:carbohydrate metabolic process"/>
    <property type="evidence" value="ECO:0007669"/>
    <property type="project" value="InterPro"/>
</dbReference>
<organism evidence="11 12">
    <name type="scientific">Bifidobacterium animalis subsp. lactis</name>
    <name type="common">Bifidobacterium lactis</name>
    <dbReference type="NCBI Taxonomy" id="302911"/>
    <lineage>
        <taxon>Bacteria</taxon>
        <taxon>Bacillati</taxon>
        <taxon>Actinomycetota</taxon>
        <taxon>Actinomycetes</taxon>
        <taxon>Bifidobacteriales</taxon>
        <taxon>Bifidobacteriaceae</taxon>
        <taxon>Bifidobacterium</taxon>
    </lineage>
</organism>
<proteinExistence type="inferred from homology"/>
<dbReference type="PANTHER" id="PTHR36447:SF1">
    <property type="entry name" value="BETA-GALACTOSIDASE GANA"/>
    <property type="match status" value="1"/>
</dbReference>
<dbReference type="SUPFAM" id="SSF52317">
    <property type="entry name" value="Class I glutamine amidotransferase-like"/>
    <property type="match status" value="1"/>
</dbReference>
<evidence type="ECO:0000256" key="1">
    <source>
        <dbReference type="ARBA" id="ARBA00001412"/>
    </source>
</evidence>
<evidence type="ECO:0000313" key="12">
    <source>
        <dbReference type="Proteomes" id="UP000293613"/>
    </source>
</evidence>
<feature type="active site" description="Proton donor" evidence="7">
    <location>
        <position position="159"/>
    </location>
</feature>
<protein>
    <recommendedName>
        <fullName evidence="3 6">Beta-galactosidase</fullName>
        <shortName evidence="6">Beta-gal</shortName>
        <ecNumber evidence="3 6">3.2.1.23</ecNumber>
    </recommendedName>
</protein>
<evidence type="ECO:0000256" key="8">
    <source>
        <dbReference type="PIRSR" id="PIRSR001084-2"/>
    </source>
</evidence>
<evidence type="ECO:0000259" key="10">
    <source>
        <dbReference type="Pfam" id="PF08532"/>
    </source>
</evidence>
<evidence type="ECO:0000259" key="9">
    <source>
        <dbReference type="Pfam" id="PF02449"/>
    </source>
</evidence>
<dbReference type="InterPro" id="IPR013529">
    <property type="entry name" value="Glyco_hydro_42_N"/>
</dbReference>
<evidence type="ECO:0000256" key="4">
    <source>
        <dbReference type="ARBA" id="ARBA00022801"/>
    </source>
</evidence>
<evidence type="ECO:0000256" key="5">
    <source>
        <dbReference type="ARBA" id="ARBA00023295"/>
    </source>
</evidence>
<feature type="binding site" evidence="8">
    <location>
        <position position="158"/>
    </location>
    <ligand>
        <name>substrate</name>
    </ligand>
</feature>
<dbReference type="InterPro" id="IPR003476">
    <property type="entry name" value="Glyco_hydro_42"/>
</dbReference>
<dbReference type="InterPro" id="IPR013738">
    <property type="entry name" value="Beta_galactosidase_Trimer"/>
</dbReference>
<dbReference type="RefSeq" id="WP_130077669.1">
    <property type="nucleotide sequence ID" value="NZ_RSCO01000031.1"/>
</dbReference>